<feature type="compositionally biased region" description="Basic and acidic residues" evidence="2">
    <location>
        <begin position="157"/>
        <end position="169"/>
    </location>
</feature>
<keyword evidence="4" id="KW-1185">Reference proteome</keyword>
<dbReference type="GO" id="GO:0005739">
    <property type="term" value="C:mitochondrion"/>
    <property type="evidence" value="ECO:0007669"/>
    <property type="project" value="TreeGrafter"/>
</dbReference>
<comment type="caution">
    <text evidence="3">The sequence shown here is derived from an EMBL/GenBank/DDBJ whole genome shotgun (WGS) entry which is preliminary data.</text>
</comment>
<name>A0AAN7T4I6_9EURO</name>
<evidence type="ECO:0000256" key="2">
    <source>
        <dbReference type="SAM" id="MobiDB-lite"/>
    </source>
</evidence>
<dbReference type="PANTHER" id="PTHR32470:SF2">
    <property type="entry name" value="NADH DEHYDROGENASE [UBIQUINONE] 1 ALPHA SUBCOMPLEX ASSEMBLY FACTOR 2"/>
    <property type="match status" value="1"/>
</dbReference>
<proteinExistence type="inferred from homology"/>
<gene>
    <name evidence="3" type="ORF">LTR05_002285</name>
</gene>
<reference evidence="3 4" key="1">
    <citation type="submission" date="2023-08" db="EMBL/GenBank/DDBJ databases">
        <title>Black Yeasts Isolated from many extreme environments.</title>
        <authorList>
            <person name="Coleine C."/>
            <person name="Stajich J.E."/>
            <person name="Selbmann L."/>
        </authorList>
    </citation>
    <scope>NUCLEOTIDE SEQUENCE [LARGE SCALE GENOMIC DNA]</scope>
    <source>
        <strain evidence="3 4">CCFEE 5910</strain>
    </source>
</reference>
<evidence type="ECO:0000313" key="3">
    <source>
        <dbReference type="EMBL" id="KAK5088069.1"/>
    </source>
</evidence>
<dbReference type="PANTHER" id="PTHR32470">
    <property type="entry name" value="ADH DEHYDROGENASE [UBIQUINONE] 1 ALPHA SUBCOMPLEX ASSEMBLY FACTOR 2"/>
    <property type="match status" value="1"/>
</dbReference>
<dbReference type="GO" id="GO:0032981">
    <property type="term" value="P:mitochondrial respiratory chain complex I assembly"/>
    <property type="evidence" value="ECO:0007669"/>
    <property type="project" value="TreeGrafter"/>
</dbReference>
<sequence>MTIPTPSTLRTLWFKWKALRLPWRSKYLVGQDLTGNTYWEFVDRLPSSNPNNPRRMRRIVESTNRRIHHSDVQISPQWHQWLRHTRYDAPTLEEQQMDVTRQIQLKHNARLADARWEARAKLVERPKKEEVERPRVTGMSAVQDETGGTGETIRGGDAPKTEPDHKEGKGAVGSVGGGEEEAEGEGVESGGYVAA</sequence>
<evidence type="ECO:0008006" key="5">
    <source>
        <dbReference type="Google" id="ProtNLM"/>
    </source>
</evidence>
<protein>
    <recommendedName>
        <fullName evidence="5">NADH dehydrogenase [ubiquinone] 1 alpha subcomplex subunit</fullName>
    </recommendedName>
</protein>
<dbReference type="Proteomes" id="UP001309876">
    <property type="component" value="Unassembled WGS sequence"/>
</dbReference>
<evidence type="ECO:0000256" key="1">
    <source>
        <dbReference type="ARBA" id="ARBA00007355"/>
    </source>
</evidence>
<evidence type="ECO:0000313" key="4">
    <source>
        <dbReference type="Proteomes" id="UP001309876"/>
    </source>
</evidence>
<dbReference type="Pfam" id="PF05071">
    <property type="entry name" value="NDUFA12"/>
    <property type="match status" value="1"/>
</dbReference>
<organism evidence="3 4">
    <name type="scientific">Lithohypha guttulata</name>
    <dbReference type="NCBI Taxonomy" id="1690604"/>
    <lineage>
        <taxon>Eukaryota</taxon>
        <taxon>Fungi</taxon>
        <taxon>Dikarya</taxon>
        <taxon>Ascomycota</taxon>
        <taxon>Pezizomycotina</taxon>
        <taxon>Eurotiomycetes</taxon>
        <taxon>Chaetothyriomycetidae</taxon>
        <taxon>Chaetothyriales</taxon>
        <taxon>Trichomeriaceae</taxon>
        <taxon>Lithohypha</taxon>
    </lineage>
</organism>
<dbReference type="GO" id="GO:0045271">
    <property type="term" value="C:respiratory chain complex I"/>
    <property type="evidence" value="ECO:0007669"/>
    <property type="project" value="InterPro"/>
</dbReference>
<dbReference type="InterPro" id="IPR007763">
    <property type="entry name" value="NDUFA12"/>
</dbReference>
<feature type="region of interest" description="Disordered" evidence="2">
    <location>
        <begin position="127"/>
        <end position="195"/>
    </location>
</feature>
<dbReference type="EMBL" id="JAVRRJ010000002">
    <property type="protein sequence ID" value="KAK5088069.1"/>
    <property type="molecule type" value="Genomic_DNA"/>
</dbReference>
<dbReference type="InterPro" id="IPR052618">
    <property type="entry name" value="ComplexI_NDUFA12"/>
</dbReference>
<comment type="similarity">
    <text evidence="1">Belongs to the complex I NDUFA12 subunit family.</text>
</comment>
<accession>A0AAN7T4I6</accession>
<dbReference type="AlphaFoldDB" id="A0AAN7T4I6"/>